<dbReference type="OrthoDB" id="8116556at2"/>
<keyword evidence="2" id="KW-0689">Ribosomal protein</keyword>
<dbReference type="SUPFAM" id="SSF55729">
    <property type="entry name" value="Acyl-CoA N-acyltransferases (Nat)"/>
    <property type="match status" value="1"/>
</dbReference>
<dbReference type="GO" id="GO:0016747">
    <property type="term" value="F:acyltransferase activity, transferring groups other than amino-acyl groups"/>
    <property type="evidence" value="ECO:0007669"/>
    <property type="project" value="InterPro"/>
</dbReference>
<gene>
    <name evidence="2" type="ORF">B0O44_103447</name>
</gene>
<name>A0A318UFQ1_9SPHI</name>
<dbReference type="PROSITE" id="PS51186">
    <property type="entry name" value="GNAT"/>
    <property type="match status" value="1"/>
</dbReference>
<keyword evidence="3" id="KW-1185">Reference proteome</keyword>
<comment type="caution">
    <text evidence="2">The sequence shown here is derived from an EMBL/GenBank/DDBJ whole genome shotgun (WGS) entry which is preliminary data.</text>
</comment>
<keyword evidence="2" id="KW-0687">Ribonucleoprotein</keyword>
<proteinExistence type="predicted"/>
<dbReference type="EMBL" id="QKLU01000003">
    <property type="protein sequence ID" value="PYF75001.1"/>
    <property type="molecule type" value="Genomic_DNA"/>
</dbReference>
<dbReference type="InterPro" id="IPR016181">
    <property type="entry name" value="Acyl_CoA_acyltransferase"/>
</dbReference>
<dbReference type="InterPro" id="IPR000182">
    <property type="entry name" value="GNAT_dom"/>
</dbReference>
<organism evidence="2 3">
    <name type="scientific">Pedobacter nutrimenti</name>
    <dbReference type="NCBI Taxonomy" id="1241337"/>
    <lineage>
        <taxon>Bacteria</taxon>
        <taxon>Pseudomonadati</taxon>
        <taxon>Bacteroidota</taxon>
        <taxon>Sphingobacteriia</taxon>
        <taxon>Sphingobacteriales</taxon>
        <taxon>Sphingobacteriaceae</taxon>
        <taxon>Pedobacter</taxon>
    </lineage>
</organism>
<dbReference type="Pfam" id="PF00583">
    <property type="entry name" value="Acetyltransf_1"/>
    <property type="match status" value="1"/>
</dbReference>
<dbReference type="CDD" id="cd04301">
    <property type="entry name" value="NAT_SF"/>
    <property type="match status" value="1"/>
</dbReference>
<dbReference type="AlphaFoldDB" id="A0A318UFQ1"/>
<protein>
    <submittedName>
        <fullName evidence="2">Ribosomal protein S18 acetylase RimI-like enzyme</fullName>
    </submittedName>
</protein>
<accession>A0A318UFQ1</accession>
<dbReference type="RefSeq" id="WP_110829963.1">
    <property type="nucleotide sequence ID" value="NZ_QKLU01000003.1"/>
</dbReference>
<dbReference type="Proteomes" id="UP000248198">
    <property type="component" value="Unassembled WGS sequence"/>
</dbReference>
<dbReference type="GO" id="GO:0005840">
    <property type="term" value="C:ribosome"/>
    <property type="evidence" value="ECO:0007669"/>
    <property type="project" value="UniProtKB-KW"/>
</dbReference>
<feature type="domain" description="N-acetyltransferase" evidence="1">
    <location>
        <begin position="14"/>
        <end position="177"/>
    </location>
</feature>
<evidence type="ECO:0000259" key="1">
    <source>
        <dbReference type="PROSITE" id="PS51186"/>
    </source>
</evidence>
<reference evidence="2 3" key="1">
    <citation type="submission" date="2018-06" db="EMBL/GenBank/DDBJ databases">
        <title>Genomic Encyclopedia of Archaeal and Bacterial Type Strains, Phase II (KMG-II): from individual species to whole genera.</title>
        <authorList>
            <person name="Goeker M."/>
        </authorList>
    </citation>
    <scope>NUCLEOTIDE SEQUENCE [LARGE SCALE GENOMIC DNA]</scope>
    <source>
        <strain evidence="2 3">DSM 27372</strain>
    </source>
</reference>
<dbReference type="Gene3D" id="3.40.630.30">
    <property type="match status" value="1"/>
</dbReference>
<evidence type="ECO:0000313" key="3">
    <source>
        <dbReference type="Proteomes" id="UP000248198"/>
    </source>
</evidence>
<sequence length="177" mass="20148">MEIRYQNMTPEMATKLSDIDRSETIERLYELKDDRLVETETLLESKGWSAQELKEIEDRYLLNLKNGAAAAGAFYGERLIGFGVLGYEFLGKEKNQLALDLMYVSRDFRRKGIGAALLKILETEAKKKGAVYLYISSSETQSAVSFYKKSGGAVTKEVDDELFKKEPKDIHMLKKID</sequence>
<evidence type="ECO:0000313" key="2">
    <source>
        <dbReference type="EMBL" id="PYF75001.1"/>
    </source>
</evidence>